<dbReference type="AlphaFoldDB" id="A0A3G2SYX9"/>
<evidence type="ECO:0000313" key="2">
    <source>
        <dbReference type="EMBL" id="AYO53099.1"/>
    </source>
</evidence>
<protein>
    <recommendedName>
        <fullName evidence="4">DoxX-like family protein</fullName>
    </recommendedName>
</protein>
<feature type="transmembrane region" description="Helical" evidence="1">
    <location>
        <begin position="51"/>
        <end position="71"/>
    </location>
</feature>
<name>A0A3G2SYX9_9GAMM</name>
<reference evidence="2 3" key="1">
    <citation type="submission" date="2018-10" db="EMBL/GenBank/DDBJ databases">
        <title>The complete genome of Acinetobacter wuhouensis strain WCHAW010062.</title>
        <authorList>
            <person name="Hu Y."/>
            <person name="Long H."/>
            <person name="Feng Y."/>
            <person name="Zong Z."/>
        </authorList>
    </citation>
    <scope>NUCLEOTIDE SEQUENCE [LARGE SCALE GENOMIC DNA]</scope>
    <source>
        <strain evidence="2 3">WCHAW010062</strain>
    </source>
</reference>
<dbReference type="EMBL" id="CP033133">
    <property type="protein sequence ID" value="AYO53099.1"/>
    <property type="molecule type" value="Genomic_DNA"/>
</dbReference>
<dbReference type="Proteomes" id="UP000279962">
    <property type="component" value="Chromosome"/>
</dbReference>
<keyword evidence="1" id="KW-1133">Transmembrane helix</keyword>
<feature type="transmembrane region" description="Helical" evidence="1">
    <location>
        <begin position="12"/>
        <end position="31"/>
    </location>
</feature>
<accession>A0A3G2SYX9</accession>
<dbReference type="RefSeq" id="WP_087552197.1">
    <property type="nucleotide sequence ID" value="NZ_CP033133.1"/>
</dbReference>
<proteinExistence type="predicted"/>
<dbReference type="Pfam" id="PF13781">
    <property type="entry name" value="DoxX_3"/>
    <property type="match status" value="1"/>
</dbReference>
<evidence type="ECO:0008006" key="4">
    <source>
        <dbReference type="Google" id="ProtNLM"/>
    </source>
</evidence>
<keyword evidence="1" id="KW-0472">Membrane</keyword>
<sequence length="134" mass="15036">MDKSIQKALLTINISLAILWIYQGIVPKIIFKAAEERNFWEFLEIDQSSMMLFITLSGVVEIIYGCLFLVFRQSKPLHYLNIFGLAGLAVTVAIIYPQYFTAGFNPFAMNVAMATLSAVGIQLINIQHSQNVTT</sequence>
<gene>
    <name evidence="2" type="ORF">CDG68_05200</name>
</gene>
<feature type="transmembrane region" description="Helical" evidence="1">
    <location>
        <begin position="108"/>
        <end position="126"/>
    </location>
</feature>
<feature type="transmembrane region" description="Helical" evidence="1">
    <location>
        <begin position="78"/>
        <end position="96"/>
    </location>
</feature>
<keyword evidence="1" id="KW-0812">Transmembrane</keyword>
<evidence type="ECO:0000313" key="3">
    <source>
        <dbReference type="Proteomes" id="UP000279962"/>
    </source>
</evidence>
<organism evidence="2 3">
    <name type="scientific">Acinetobacter wuhouensis</name>
    <dbReference type="NCBI Taxonomy" id="1879050"/>
    <lineage>
        <taxon>Bacteria</taxon>
        <taxon>Pseudomonadati</taxon>
        <taxon>Pseudomonadota</taxon>
        <taxon>Gammaproteobacteria</taxon>
        <taxon>Moraxellales</taxon>
        <taxon>Moraxellaceae</taxon>
        <taxon>Acinetobacter</taxon>
    </lineage>
</organism>
<dbReference type="InterPro" id="IPR025695">
    <property type="entry name" value="DoxX-like"/>
</dbReference>
<evidence type="ECO:0000256" key="1">
    <source>
        <dbReference type="SAM" id="Phobius"/>
    </source>
</evidence>